<dbReference type="EMBL" id="JABEMA010000546">
    <property type="protein sequence ID" value="NNH24837.1"/>
    <property type="molecule type" value="Genomic_DNA"/>
</dbReference>
<protein>
    <submittedName>
        <fullName evidence="2">Uncharacterized protein</fullName>
    </submittedName>
</protein>
<organism evidence="2 3">
    <name type="scientific">Pseudokineococcus marinus</name>
    <dbReference type="NCBI Taxonomy" id="351215"/>
    <lineage>
        <taxon>Bacteria</taxon>
        <taxon>Bacillati</taxon>
        <taxon>Actinomycetota</taxon>
        <taxon>Actinomycetes</taxon>
        <taxon>Kineosporiales</taxon>
        <taxon>Kineosporiaceae</taxon>
        <taxon>Pseudokineococcus</taxon>
    </lineage>
</organism>
<sequence>MSAAPVTGRGPSCTLPGPSGEVPRRGGGDGGFAELLAGQARAGAAPDDR</sequence>
<accession>A0A849BV85</accession>
<proteinExistence type="predicted"/>
<evidence type="ECO:0000313" key="2">
    <source>
        <dbReference type="EMBL" id="NNH24837.1"/>
    </source>
</evidence>
<dbReference type="AlphaFoldDB" id="A0A849BV85"/>
<gene>
    <name evidence="2" type="ORF">HLB09_17415</name>
</gene>
<name>A0A849BV85_9ACTN</name>
<evidence type="ECO:0000313" key="3">
    <source>
        <dbReference type="Proteomes" id="UP000555552"/>
    </source>
</evidence>
<feature type="region of interest" description="Disordered" evidence="1">
    <location>
        <begin position="1"/>
        <end position="33"/>
    </location>
</feature>
<keyword evidence="3" id="KW-1185">Reference proteome</keyword>
<reference evidence="2 3" key="1">
    <citation type="submission" date="2020-05" db="EMBL/GenBank/DDBJ databases">
        <title>MicrobeNet Type strains.</title>
        <authorList>
            <person name="Nicholson A.C."/>
        </authorList>
    </citation>
    <scope>NUCLEOTIDE SEQUENCE [LARGE SCALE GENOMIC DNA]</scope>
    <source>
        <strain evidence="2 3">JCM 14547</strain>
    </source>
</reference>
<feature type="non-terminal residue" evidence="2">
    <location>
        <position position="49"/>
    </location>
</feature>
<evidence type="ECO:0000256" key="1">
    <source>
        <dbReference type="SAM" id="MobiDB-lite"/>
    </source>
</evidence>
<dbReference type="Proteomes" id="UP000555552">
    <property type="component" value="Unassembled WGS sequence"/>
</dbReference>
<comment type="caution">
    <text evidence="2">The sequence shown here is derived from an EMBL/GenBank/DDBJ whole genome shotgun (WGS) entry which is preliminary data.</text>
</comment>